<dbReference type="SUPFAM" id="SSF48264">
    <property type="entry name" value="Cytochrome P450"/>
    <property type="match status" value="1"/>
</dbReference>
<evidence type="ECO:0000256" key="5">
    <source>
        <dbReference type="PIRSR" id="PIRSR602401-1"/>
    </source>
</evidence>
<dbReference type="PANTHER" id="PTHR24305:SF166">
    <property type="entry name" value="CYTOCHROME P450 12A4, MITOCHONDRIAL-RELATED"/>
    <property type="match status" value="1"/>
</dbReference>
<gene>
    <name evidence="7" type="ORF">RirG_084630</name>
</gene>
<protein>
    <submittedName>
        <fullName evidence="7">Sterol 14-demethylase</fullName>
    </submittedName>
</protein>
<evidence type="ECO:0000313" key="8">
    <source>
        <dbReference type="Proteomes" id="UP000022910"/>
    </source>
</evidence>
<keyword evidence="7" id="KW-0489">Methyltransferase</keyword>
<evidence type="ECO:0000256" key="6">
    <source>
        <dbReference type="RuleBase" id="RU000461"/>
    </source>
</evidence>
<dbReference type="GO" id="GO:0020037">
    <property type="term" value="F:heme binding"/>
    <property type="evidence" value="ECO:0007669"/>
    <property type="project" value="InterPro"/>
</dbReference>
<dbReference type="Gene3D" id="1.10.630.10">
    <property type="entry name" value="Cytochrome P450"/>
    <property type="match status" value="1"/>
</dbReference>
<dbReference type="InterPro" id="IPR036396">
    <property type="entry name" value="Cyt_P450_sf"/>
</dbReference>
<reference evidence="7 8" key="1">
    <citation type="submission" date="2014-02" db="EMBL/GenBank/DDBJ databases">
        <title>Single nucleus genome sequencing reveals high similarity among nuclei of an endomycorrhizal fungus.</title>
        <authorList>
            <person name="Lin K."/>
            <person name="Geurts R."/>
            <person name="Zhang Z."/>
            <person name="Limpens E."/>
            <person name="Saunders D.G."/>
            <person name="Mu D."/>
            <person name="Pang E."/>
            <person name="Cao H."/>
            <person name="Cha H."/>
            <person name="Lin T."/>
            <person name="Zhou Q."/>
            <person name="Shang Y."/>
            <person name="Li Y."/>
            <person name="Ivanov S."/>
            <person name="Sharma T."/>
            <person name="Velzen R.V."/>
            <person name="Ruijter N.D."/>
            <person name="Aanen D.K."/>
            <person name="Win J."/>
            <person name="Kamoun S."/>
            <person name="Bisseling T."/>
            <person name="Huang S."/>
        </authorList>
    </citation>
    <scope>NUCLEOTIDE SEQUENCE [LARGE SCALE GENOMIC DNA]</scope>
    <source>
        <strain evidence="8">DAOM197198w</strain>
    </source>
</reference>
<comment type="similarity">
    <text evidence="2 6">Belongs to the cytochrome P450 family.</text>
</comment>
<dbReference type="PRINTS" id="PR00385">
    <property type="entry name" value="P450"/>
</dbReference>
<keyword evidence="7" id="KW-0808">Transferase</keyword>
<dbReference type="CDD" id="cd00302">
    <property type="entry name" value="cytochrome_P450"/>
    <property type="match status" value="1"/>
</dbReference>
<dbReference type="GO" id="GO:0016705">
    <property type="term" value="F:oxidoreductase activity, acting on paired donors, with incorporation or reduction of molecular oxygen"/>
    <property type="evidence" value="ECO:0007669"/>
    <property type="project" value="InterPro"/>
</dbReference>
<dbReference type="InterPro" id="IPR001128">
    <property type="entry name" value="Cyt_P450"/>
</dbReference>
<dbReference type="EMBL" id="JEMT01016490">
    <property type="protein sequence ID" value="EXX70757.1"/>
    <property type="molecule type" value="Genomic_DNA"/>
</dbReference>
<dbReference type="InterPro" id="IPR050121">
    <property type="entry name" value="Cytochrome_P450_monoxygenase"/>
</dbReference>
<dbReference type="STRING" id="1432141.A0A015JMM9"/>
<dbReference type="GO" id="GO:0032259">
    <property type="term" value="P:methylation"/>
    <property type="evidence" value="ECO:0007669"/>
    <property type="project" value="UniProtKB-KW"/>
</dbReference>
<dbReference type="OrthoDB" id="1470350at2759"/>
<dbReference type="HOGENOM" id="CLU_001570_12_0_1"/>
<dbReference type="AlphaFoldDB" id="A0A015JMM9"/>
<evidence type="ECO:0000256" key="3">
    <source>
        <dbReference type="ARBA" id="ARBA00022723"/>
    </source>
</evidence>
<dbReference type="PRINTS" id="PR00463">
    <property type="entry name" value="EP450I"/>
</dbReference>
<keyword evidence="6" id="KW-0503">Monooxygenase</keyword>
<comment type="cofactor">
    <cofactor evidence="1 5">
        <name>heme</name>
        <dbReference type="ChEBI" id="CHEBI:30413"/>
    </cofactor>
</comment>
<proteinExistence type="inferred from homology"/>
<keyword evidence="3 5" id="KW-0479">Metal-binding</keyword>
<feature type="binding site" description="axial binding residue" evidence="5">
    <location>
        <position position="489"/>
    </location>
    <ligand>
        <name>heme</name>
        <dbReference type="ChEBI" id="CHEBI:30413"/>
    </ligand>
    <ligandPart>
        <name>Fe</name>
        <dbReference type="ChEBI" id="CHEBI:18248"/>
    </ligandPart>
</feature>
<keyword evidence="4 5" id="KW-0408">Iron</keyword>
<accession>A0A015JMM9</accession>
<dbReference type="InterPro" id="IPR002401">
    <property type="entry name" value="Cyt_P450_E_grp-I"/>
</dbReference>
<evidence type="ECO:0000256" key="1">
    <source>
        <dbReference type="ARBA" id="ARBA00001971"/>
    </source>
</evidence>
<evidence type="ECO:0000313" key="7">
    <source>
        <dbReference type="EMBL" id="EXX70757.1"/>
    </source>
</evidence>
<keyword evidence="6" id="KW-0560">Oxidoreductase</keyword>
<keyword evidence="8" id="KW-1185">Reference proteome</keyword>
<keyword evidence="5 6" id="KW-0349">Heme</keyword>
<dbReference type="InterPro" id="IPR017972">
    <property type="entry name" value="Cyt_P450_CS"/>
</dbReference>
<evidence type="ECO:0000256" key="2">
    <source>
        <dbReference type="ARBA" id="ARBA00010617"/>
    </source>
</evidence>
<dbReference type="GO" id="GO:0008168">
    <property type="term" value="F:methyltransferase activity"/>
    <property type="evidence" value="ECO:0007669"/>
    <property type="project" value="UniProtKB-KW"/>
</dbReference>
<comment type="caution">
    <text evidence="7">The sequence shown here is derived from an EMBL/GenBank/DDBJ whole genome shotgun (WGS) entry which is preliminary data.</text>
</comment>
<dbReference type="PROSITE" id="PS00086">
    <property type="entry name" value="CYTOCHROME_P450"/>
    <property type="match status" value="1"/>
</dbReference>
<organism evidence="7 8">
    <name type="scientific">Rhizophagus irregularis (strain DAOM 197198w)</name>
    <name type="common">Glomus intraradices</name>
    <dbReference type="NCBI Taxonomy" id="1432141"/>
    <lineage>
        <taxon>Eukaryota</taxon>
        <taxon>Fungi</taxon>
        <taxon>Fungi incertae sedis</taxon>
        <taxon>Mucoromycota</taxon>
        <taxon>Glomeromycotina</taxon>
        <taxon>Glomeromycetes</taxon>
        <taxon>Glomerales</taxon>
        <taxon>Glomeraceae</taxon>
        <taxon>Rhizophagus</taxon>
    </lineage>
</organism>
<evidence type="ECO:0000256" key="4">
    <source>
        <dbReference type="ARBA" id="ARBA00023004"/>
    </source>
</evidence>
<sequence length="542" mass="63231">MLLKLIFNNLRIDNYLSLIGTLLITYVVHFYYKYFTRVNPLPGPFPLPFVGNLLPLVWHGGSLKKYLDINHKKYGDIIDVYLPLRSISLGRAEYLEPFLVPSTKNLKIMRTPRADVFDDLGITGKGIVVNQHYKPWRYNRQFFTQAFLAPKFNQRAIEWTNILFNELENYWDKLYLKEEIIKENKNVLDFFSWFNQFTNDMIIELITGERSYSMAGLFNNLSEEKAEHPLAIVEDSVKLVSALRKYNTRLPWFELVPPILRHYVPYFKSISDDSIQNVKYITKRLNSIIKRRRKEIENTPLDKPLPSDMLTSVITASTPRDFNREKTIGGELLKPMTNEDISFIMIDGFLAGTDTTANMISFITYYLAHNPDVKMKMYEEIDRRFQGDITRWVTEDDLRSLKYCEAIIKEVARVFPIFHAFGRVIDKPEEVAGYQWPAGSYFRINADAVHGNKNHWKDADKFNPDRWMDEEFEPEKYSFIMFGGGPRLCPGRKLAMIELVGLMALIFRKYEIDLVDIESPLKTTSLGMSVLHGLSVKVKLRI</sequence>
<dbReference type="PANTHER" id="PTHR24305">
    <property type="entry name" value="CYTOCHROME P450"/>
    <property type="match status" value="1"/>
</dbReference>
<dbReference type="Pfam" id="PF00067">
    <property type="entry name" value="p450"/>
    <property type="match status" value="1"/>
</dbReference>
<dbReference type="GO" id="GO:0005506">
    <property type="term" value="F:iron ion binding"/>
    <property type="evidence" value="ECO:0007669"/>
    <property type="project" value="InterPro"/>
</dbReference>
<dbReference type="Proteomes" id="UP000022910">
    <property type="component" value="Unassembled WGS sequence"/>
</dbReference>
<dbReference type="GO" id="GO:0004497">
    <property type="term" value="F:monooxygenase activity"/>
    <property type="evidence" value="ECO:0007669"/>
    <property type="project" value="UniProtKB-KW"/>
</dbReference>
<name>A0A015JMM9_RHIIW</name>